<evidence type="ECO:0000259" key="6">
    <source>
        <dbReference type="PROSITE" id="PS51686"/>
    </source>
</evidence>
<accession>A0ABW2QYF4</accession>
<evidence type="ECO:0000256" key="3">
    <source>
        <dbReference type="ARBA" id="ARBA00022691"/>
    </source>
</evidence>
<dbReference type="GO" id="GO:0008168">
    <property type="term" value="F:methyltransferase activity"/>
    <property type="evidence" value="ECO:0007669"/>
    <property type="project" value="UniProtKB-KW"/>
</dbReference>
<proteinExistence type="inferred from homology"/>
<keyword evidence="4 5" id="KW-0694">RNA-binding</keyword>
<reference evidence="8" key="1">
    <citation type="journal article" date="2019" name="Int. J. Syst. Evol. Microbiol.">
        <title>The Global Catalogue of Microorganisms (GCM) 10K type strain sequencing project: providing services to taxonomists for standard genome sequencing and annotation.</title>
        <authorList>
            <consortium name="The Broad Institute Genomics Platform"/>
            <consortium name="The Broad Institute Genome Sequencing Center for Infectious Disease"/>
            <person name="Wu L."/>
            <person name="Ma J."/>
        </authorList>
    </citation>
    <scope>NUCLEOTIDE SEQUENCE [LARGE SCALE GENOMIC DNA]</scope>
    <source>
        <strain evidence="8">CCUG 62945</strain>
    </source>
</reference>
<keyword evidence="3 5" id="KW-0949">S-adenosyl-L-methionine</keyword>
<dbReference type="PRINTS" id="PR02008">
    <property type="entry name" value="RCMTFAMILY"/>
</dbReference>
<dbReference type="PANTHER" id="PTHR22807">
    <property type="entry name" value="NOP2 YEAST -RELATED NOL1/NOP2/FMU SUN DOMAIN-CONTAINING"/>
    <property type="match status" value="1"/>
</dbReference>
<evidence type="ECO:0000256" key="5">
    <source>
        <dbReference type="PROSITE-ProRule" id="PRU01023"/>
    </source>
</evidence>
<dbReference type="GO" id="GO:0032259">
    <property type="term" value="P:methylation"/>
    <property type="evidence" value="ECO:0007669"/>
    <property type="project" value="UniProtKB-KW"/>
</dbReference>
<feature type="binding site" evidence="5">
    <location>
        <position position="306"/>
    </location>
    <ligand>
        <name>S-adenosyl-L-methionine</name>
        <dbReference type="ChEBI" id="CHEBI:59789"/>
    </ligand>
</feature>
<dbReference type="Proteomes" id="UP001596473">
    <property type="component" value="Unassembled WGS sequence"/>
</dbReference>
<comment type="caution">
    <text evidence="7">The sequence shown here is derived from an EMBL/GenBank/DDBJ whole genome shotgun (WGS) entry which is preliminary data.</text>
</comment>
<sequence>MIALNNTRYHAAISVLSEMLVFAAPSDATMSRFFRSNPNLGGQDRHMIAECVYGILRNKIRLEWVLGGPANARSLLTAYLVVVERRNLRECGGDWFPDTEKDNFALCKSKKLAEAPVYVRADLPEWVVNDLIAGGMNDADILALGAGLQGAAALDLRVNSLKAKREQVAAELLDVGGVETTPTPYSPWGLRVTGKPAINKYRAFTEGRVEVQDEGSQLLGLLTGAKRGQMVVDFCAGAGGKTLLLGAMMHSSGRLYAFDVSEKRLNNFKPRLARSGLSNVSAQLISSENDQKIKRLVGKIDSVLVDAPCSGMGTVRRNPDLKFRQNPASVLELNAMQTSILASASRLVKSAGRLVYATCSFLPSENEAIVEAFLAANPDFKLLDAPELLKAEQVEIALTGPYFKLSPHLHQADAFFAAVMQRD</sequence>
<feature type="domain" description="SAM-dependent MTase RsmB/NOP-type" evidence="6">
    <location>
        <begin position="144"/>
        <end position="423"/>
    </location>
</feature>
<comment type="similarity">
    <text evidence="5">Belongs to the class I-like SAM-binding methyltransferase superfamily. RsmB/NOP family.</text>
</comment>
<keyword evidence="1 5" id="KW-0489">Methyltransferase</keyword>
<dbReference type="PROSITE" id="PS51686">
    <property type="entry name" value="SAM_MT_RSMB_NOP"/>
    <property type="match status" value="1"/>
</dbReference>
<gene>
    <name evidence="7" type="ORF">ACFQNF_11670</name>
</gene>
<keyword evidence="2 5" id="KW-0808">Transferase</keyword>
<dbReference type="PANTHER" id="PTHR22807:SF53">
    <property type="entry name" value="RIBOSOMAL RNA SMALL SUBUNIT METHYLTRANSFERASE B-RELATED"/>
    <property type="match status" value="1"/>
</dbReference>
<comment type="caution">
    <text evidence="5">Lacks conserved residue(s) required for the propagation of feature annotation.</text>
</comment>
<dbReference type="EMBL" id="JBHTBQ010000019">
    <property type="protein sequence ID" value="MFC7420529.1"/>
    <property type="molecule type" value="Genomic_DNA"/>
</dbReference>
<name>A0ABW2QYF4_9NEIS</name>
<dbReference type="Pfam" id="PF01189">
    <property type="entry name" value="Methyltr_RsmB-F"/>
    <property type="match status" value="1"/>
</dbReference>
<dbReference type="EC" id="2.1.1.-" evidence="7"/>
<organism evidence="7 8">
    <name type="scientific">Iodobacter arcticus</name>
    <dbReference type="NCBI Taxonomy" id="590593"/>
    <lineage>
        <taxon>Bacteria</taxon>
        <taxon>Pseudomonadati</taxon>
        <taxon>Pseudomonadota</taxon>
        <taxon>Betaproteobacteria</taxon>
        <taxon>Neisseriales</taxon>
        <taxon>Chitinibacteraceae</taxon>
        <taxon>Iodobacter</taxon>
    </lineage>
</organism>
<evidence type="ECO:0000256" key="4">
    <source>
        <dbReference type="ARBA" id="ARBA00022884"/>
    </source>
</evidence>
<feature type="active site" description="Nucleophile" evidence="5">
    <location>
        <position position="359"/>
    </location>
</feature>
<feature type="binding site" evidence="5">
    <location>
        <position position="259"/>
    </location>
    <ligand>
        <name>S-adenosyl-L-methionine</name>
        <dbReference type="ChEBI" id="CHEBI:59789"/>
    </ligand>
</feature>
<dbReference type="InterPro" id="IPR029063">
    <property type="entry name" value="SAM-dependent_MTases_sf"/>
</dbReference>
<evidence type="ECO:0000256" key="1">
    <source>
        <dbReference type="ARBA" id="ARBA00022603"/>
    </source>
</evidence>
<evidence type="ECO:0000313" key="7">
    <source>
        <dbReference type="EMBL" id="MFC7420529.1"/>
    </source>
</evidence>
<dbReference type="InterPro" id="IPR049560">
    <property type="entry name" value="MeTrfase_RsmB-F_NOP2_cat"/>
</dbReference>
<dbReference type="InterPro" id="IPR001678">
    <property type="entry name" value="MeTrfase_RsmB-F_NOP2_dom"/>
</dbReference>
<dbReference type="SUPFAM" id="SSF53335">
    <property type="entry name" value="S-adenosyl-L-methionine-dependent methyltransferases"/>
    <property type="match status" value="1"/>
</dbReference>
<protein>
    <submittedName>
        <fullName evidence="7">RsmB/NOP family class I SAM-dependent RNA methyltransferase</fullName>
        <ecNumber evidence="7">2.1.1.-</ecNumber>
    </submittedName>
</protein>
<evidence type="ECO:0000256" key="2">
    <source>
        <dbReference type="ARBA" id="ARBA00022679"/>
    </source>
</evidence>
<dbReference type="RefSeq" id="WP_380188134.1">
    <property type="nucleotide sequence ID" value="NZ_JBHTBQ010000019.1"/>
</dbReference>
<evidence type="ECO:0000313" key="8">
    <source>
        <dbReference type="Proteomes" id="UP001596473"/>
    </source>
</evidence>
<dbReference type="Gene3D" id="3.40.50.150">
    <property type="entry name" value="Vaccinia Virus protein VP39"/>
    <property type="match status" value="1"/>
</dbReference>
<dbReference type="InterPro" id="IPR023267">
    <property type="entry name" value="RCMT"/>
</dbReference>
<keyword evidence="8" id="KW-1185">Reference proteome</keyword>